<comment type="caution">
    <text evidence="3">The sequence shown here is derived from an EMBL/GenBank/DDBJ whole genome shotgun (WGS) entry which is preliminary data.</text>
</comment>
<dbReference type="EMBL" id="JABSTR010000005">
    <property type="protein sequence ID" value="KAH9370308.1"/>
    <property type="molecule type" value="Genomic_DNA"/>
</dbReference>
<dbReference type="InterPro" id="IPR050468">
    <property type="entry name" value="Cuticle_Struct_Prot"/>
</dbReference>
<evidence type="ECO:0000256" key="1">
    <source>
        <dbReference type="ARBA" id="ARBA00022460"/>
    </source>
</evidence>
<dbReference type="OrthoDB" id="8021718at2759"/>
<dbReference type="VEuPathDB" id="VectorBase:HLOH_050130"/>
<evidence type="ECO:0008006" key="5">
    <source>
        <dbReference type="Google" id="ProtNLM"/>
    </source>
</evidence>
<keyword evidence="1 2" id="KW-0193">Cuticle</keyword>
<evidence type="ECO:0000313" key="4">
    <source>
        <dbReference type="Proteomes" id="UP000821853"/>
    </source>
</evidence>
<organism evidence="3 4">
    <name type="scientific">Haemaphysalis longicornis</name>
    <name type="common">Bush tick</name>
    <dbReference type="NCBI Taxonomy" id="44386"/>
    <lineage>
        <taxon>Eukaryota</taxon>
        <taxon>Metazoa</taxon>
        <taxon>Ecdysozoa</taxon>
        <taxon>Arthropoda</taxon>
        <taxon>Chelicerata</taxon>
        <taxon>Arachnida</taxon>
        <taxon>Acari</taxon>
        <taxon>Parasitiformes</taxon>
        <taxon>Ixodida</taxon>
        <taxon>Ixodoidea</taxon>
        <taxon>Ixodidae</taxon>
        <taxon>Haemaphysalinae</taxon>
        <taxon>Haemaphysalis</taxon>
    </lineage>
</organism>
<name>A0A9J6G790_HAELO</name>
<gene>
    <name evidence="3" type="ORF">HPB48_007355</name>
</gene>
<reference evidence="3 4" key="1">
    <citation type="journal article" date="2020" name="Cell">
        <title>Large-Scale Comparative Analyses of Tick Genomes Elucidate Their Genetic Diversity and Vector Capacities.</title>
        <authorList>
            <consortium name="Tick Genome and Microbiome Consortium (TIGMIC)"/>
            <person name="Jia N."/>
            <person name="Wang J."/>
            <person name="Shi W."/>
            <person name="Du L."/>
            <person name="Sun Y."/>
            <person name="Zhan W."/>
            <person name="Jiang J.F."/>
            <person name="Wang Q."/>
            <person name="Zhang B."/>
            <person name="Ji P."/>
            <person name="Bell-Sakyi L."/>
            <person name="Cui X.M."/>
            <person name="Yuan T.T."/>
            <person name="Jiang B.G."/>
            <person name="Yang W.F."/>
            <person name="Lam T.T."/>
            <person name="Chang Q.C."/>
            <person name="Ding S.J."/>
            <person name="Wang X.J."/>
            <person name="Zhu J.G."/>
            <person name="Ruan X.D."/>
            <person name="Zhao L."/>
            <person name="Wei J.T."/>
            <person name="Ye R.Z."/>
            <person name="Que T.C."/>
            <person name="Du C.H."/>
            <person name="Zhou Y.H."/>
            <person name="Cheng J.X."/>
            <person name="Dai P.F."/>
            <person name="Guo W.B."/>
            <person name="Han X.H."/>
            <person name="Huang E.J."/>
            <person name="Li L.F."/>
            <person name="Wei W."/>
            <person name="Gao Y.C."/>
            <person name="Liu J.Z."/>
            <person name="Shao H.Z."/>
            <person name="Wang X."/>
            <person name="Wang C.C."/>
            <person name="Yang T.C."/>
            <person name="Huo Q.B."/>
            <person name="Li W."/>
            <person name="Chen H.Y."/>
            <person name="Chen S.E."/>
            <person name="Zhou L.G."/>
            <person name="Ni X.B."/>
            <person name="Tian J.H."/>
            <person name="Sheng Y."/>
            <person name="Liu T."/>
            <person name="Pan Y.S."/>
            <person name="Xia L.Y."/>
            <person name="Li J."/>
            <person name="Zhao F."/>
            <person name="Cao W.C."/>
        </authorList>
    </citation>
    <scope>NUCLEOTIDE SEQUENCE [LARGE SCALE GENOMIC DNA]</scope>
    <source>
        <strain evidence="3">HaeL-2018</strain>
    </source>
</reference>
<proteinExistence type="predicted"/>
<dbReference type="AlphaFoldDB" id="A0A9J6G790"/>
<dbReference type="Proteomes" id="UP000821853">
    <property type="component" value="Chromosome 3"/>
</dbReference>
<dbReference type="PANTHER" id="PTHR10380">
    <property type="entry name" value="CUTICLE PROTEIN"/>
    <property type="match status" value="1"/>
</dbReference>
<accession>A0A9J6G790</accession>
<keyword evidence="4" id="KW-1185">Reference proteome</keyword>
<dbReference type="OMA" id="HRSTRFF"/>
<dbReference type="InterPro" id="IPR000618">
    <property type="entry name" value="Insect_cuticle"/>
</dbReference>
<dbReference type="Pfam" id="PF00379">
    <property type="entry name" value="Chitin_bind_4"/>
    <property type="match status" value="1"/>
</dbReference>
<dbReference type="PROSITE" id="PS51155">
    <property type="entry name" value="CHIT_BIND_RR_2"/>
    <property type="match status" value="1"/>
</dbReference>
<protein>
    <recommendedName>
        <fullName evidence="5">Cuticle protein</fullName>
    </recommendedName>
</protein>
<dbReference type="GO" id="GO:0008010">
    <property type="term" value="F:structural constituent of chitin-based larval cuticle"/>
    <property type="evidence" value="ECO:0007669"/>
    <property type="project" value="TreeGrafter"/>
</dbReference>
<dbReference type="PANTHER" id="PTHR10380:SF173">
    <property type="entry name" value="CUTICULAR PROTEIN 47EF, ISOFORM C-RELATED"/>
    <property type="match status" value="1"/>
</dbReference>
<evidence type="ECO:0000313" key="3">
    <source>
        <dbReference type="EMBL" id="KAH9370308.1"/>
    </source>
</evidence>
<sequence>MTLTGTHHFRQVKSVASGLPATMFSKVLPEEPEIFRDVFNSYVTCLLSRDAEDVFPWDALLNARSHRSTRFFSPQPPSPYSFQYEHVDAKTGAKVTQSENGDNNNVKTGSYGINDPTGLYRLVQYIADAQGFRVTVDTNEPGTKSHDAANARYTSKAANLPAVAAAYTPYRPLSLRPSIVRPVSTLHAVHATPLSLHAVPITLHALHAVPVTRPFSPTVAAAPGNIQFTLGRARGIF</sequence>
<evidence type="ECO:0000256" key="2">
    <source>
        <dbReference type="PROSITE-ProRule" id="PRU00497"/>
    </source>
</evidence>
<dbReference type="GO" id="GO:0062129">
    <property type="term" value="C:chitin-based extracellular matrix"/>
    <property type="evidence" value="ECO:0007669"/>
    <property type="project" value="TreeGrafter"/>
</dbReference>